<dbReference type="GO" id="GO:0005576">
    <property type="term" value="C:extracellular region"/>
    <property type="evidence" value="ECO:0007669"/>
    <property type="project" value="UniProtKB-SubCell"/>
</dbReference>
<protein>
    <recommendedName>
        <fullName evidence="5">RxLR effector protein</fullName>
    </recommendedName>
</protein>
<comment type="caution">
    <text evidence="6">The sequence shown here is derived from an EMBL/GenBank/DDBJ whole genome shotgun (WGS) entry which is preliminary data.</text>
</comment>
<evidence type="ECO:0000256" key="2">
    <source>
        <dbReference type="ARBA" id="ARBA00010400"/>
    </source>
</evidence>
<dbReference type="Pfam" id="PF16810">
    <property type="entry name" value="RXLR"/>
    <property type="match status" value="1"/>
</dbReference>
<organism evidence="6 7">
    <name type="scientific">Phytophthora lilii</name>
    <dbReference type="NCBI Taxonomy" id="2077276"/>
    <lineage>
        <taxon>Eukaryota</taxon>
        <taxon>Sar</taxon>
        <taxon>Stramenopiles</taxon>
        <taxon>Oomycota</taxon>
        <taxon>Peronosporomycetes</taxon>
        <taxon>Peronosporales</taxon>
        <taxon>Peronosporaceae</taxon>
        <taxon>Phytophthora</taxon>
    </lineage>
</organism>
<evidence type="ECO:0000313" key="6">
    <source>
        <dbReference type="EMBL" id="GMF32642.1"/>
    </source>
</evidence>
<keyword evidence="7" id="KW-1185">Reference proteome</keyword>
<evidence type="ECO:0000313" key="7">
    <source>
        <dbReference type="Proteomes" id="UP001165083"/>
    </source>
</evidence>
<dbReference type="Proteomes" id="UP001165083">
    <property type="component" value="Unassembled WGS sequence"/>
</dbReference>
<proteinExistence type="inferred from homology"/>
<comment type="similarity">
    <text evidence="2 5">Belongs to the RxLR effector family.</text>
</comment>
<evidence type="ECO:0000256" key="4">
    <source>
        <dbReference type="ARBA" id="ARBA00022729"/>
    </source>
</evidence>
<accession>A0A9W6X6Q9</accession>
<keyword evidence="3 5" id="KW-0964">Secreted</keyword>
<gene>
    <name evidence="6" type="ORF">Plil01_001396100</name>
</gene>
<dbReference type="InterPro" id="IPR031825">
    <property type="entry name" value="RXLR"/>
</dbReference>
<evidence type="ECO:0000256" key="3">
    <source>
        <dbReference type="ARBA" id="ARBA00022525"/>
    </source>
</evidence>
<comment type="function">
    <text evidence="5">Effector that suppresses plant defense responses during pathogen infection.</text>
</comment>
<comment type="subcellular location">
    <subcellularLocation>
        <location evidence="1 5">Secreted</location>
    </subcellularLocation>
</comment>
<keyword evidence="4" id="KW-0732">Signal</keyword>
<sequence length="130" mass="14685">MFHVILLAFNQSAGFESTTVLVIVSHFTIHFRRHKPPNNFRLMRLNCVFIATIFALAVGLDSTSAATDTTAIKLSNVMNSADAHRIMENDRRVLRAHKDANAETEEERGFADVVDEVMVKLKAEKILRRC</sequence>
<reference evidence="6" key="1">
    <citation type="submission" date="2023-04" db="EMBL/GenBank/DDBJ databases">
        <title>Phytophthora lilii NBRC 32176.</title>
        <authorList>
            <person name="Ichikawa N."/>
            <person name="Sato H."/>
            <person name="Tonouchi N."/>
        </authorList>
    </citation>
    <scope>NUCLEOTIDE SEQUENCE</scope>
    <source>
        <strain evidence="6">NBRC 32176</strain>
    </source>
</reference>
<evidence type="ECO:0000256" key="1">
    <source>
        <dbReference type="ARBA" id="ARBA00004613"/>
    </source>
</evidence>
<comment type="domain">
    <text evidence="5">The RxLR-dEER motif acts to carry the protein into the host cell cytoplasm through binding to cell surface phosphatidylinositol-3-phosphate.</text>
</comment>
<dbReference type="AlphaFoldDB" id="A0A9W6X6Q9"/>
<evidence type="ECO:0000256" key="5">
    <source>
        <dbReference type="RuleBase" id="RU367124"/>
    </source>
</evidence>
<dbReference type="EMBL" id="BSXW01001005">
    <property type="protein sequence ID" value="GMF32642.1"/>
    <property type="molecule type" value="Genomic_DNA"/>
</dbReference>
<name>A0A9W6X6Q9_9STRA</name>